<dbReference type="EMBL" id="CABWIL020000032">
    <property type="protein sequence ID" value="CAB3972292.1"/>
    <property type="molecule type" value="Genomic_DNA"/>
</dbReference>
<reference evidence="1 2" key="1">
    <citation type="submission" date="2020-04" db="EMBL/GenBank/DDBJ databases">
        <authorList>
            <person name="Depoorter E."/>
        </authorList>
    </citation>
    <scope>NUCLEOTIDE SEQUENCE [LARGE SCALE GENOMIC DNA]</scope>
    <source>
        <strain evidence="1 2">BCC0217</strain>
    </source>
</reference>
<proteinExistence type="predicted"/>
<protein>
    <submittedName>
        <fullName evidence="1">Uncharacterized protein</fullName>
    </submittedName>
</protein>
<dbReference type="AlphaFoldDB" id="A0A6J5JKI8"/>
<evidence type="ECO:0000313" key="1">
    <source>
        <dbReference type="EMBL" id="CAB3972292.1"/>
    </source>
</evidence>
<gene>
    <name evidence="1" type="ORF">BLA3211_06895</name>
</gene>
<dbReference type="Proteomes" id="UP000494301">
    <property type="component" value="Unassembled WGS sequence"/>
</dbReference>
<evidence type="ECO:0000313" key="2">
    <source>
        <dbReference type="Proteomes" id="UP000494301"/>
    </source>
</evidence>
<dbReference type="RefSeq" id="WP_175223105.1">
    <property type="nucleotide sequence ID" value="NZ_CABWIL020000032.1"/>
</dbReference>
<accession>A0A6J5JKI8</accession>
<sequence>MLYFDHSLTLRGNRTPVQSSCGWNSEFDRDAGYCLDAPMFLAAGSTLRFDPDKDDLFNPFAATSTAHR</sequence>
<name>A0A6J5JKI8_9BURK</name>
<organism evidence="1 2">
    <name type="scientific">Burkholderia aenigmatica</name>
    <dbReference type="NCBI Taxonomy" id="2015348"/>
    <lineage>
        <taxon>Bacteria</taxon>
        <taxon>Pseudomonadati</taxon>
        <taxon>Pseudomonadota</taxon>
        <taxon>Betaproteobacteria</taxon>
        <taxon>Burkholderiales</taxon>
        <taxon>Burkholderiaceae</taxon>
        <taxon>Burkholderia</taxon>
        <taxon>Burkholderia cepacia complex</taxon>
    </lineage>
</organism>